<feature type="domain" description="Putative restriction endonuclease" evidence="1">
    <location>
        <begin position="15"/>
        <end position="159"/>
    </location>
</feature>
<dbReference type="EMBL" id="LQMT02000022">
    <property type="protein sequence ID" value="ONF66827.1"/>
    <property type="molecule type" value="Genomic_DNA"/>
</dbReference>
<evidence type="ECO:0000313" key="2">
    <source>
        <dbReference type="EMBL" id="ONF66827.1"/>
    </source>
</evidence>
<accession>A0A1W2LR52</accession>
<evidence type="ECO:0000313" key="3">
    <source>
        <dbReference type="Proteomes" id="UP000076660"/>
    </source>
</evidence>
<dbReference type="SUPFAM" id="SSF52980">
    <property type="entry name" value="Restriction endonuclease-like"/>
    <property type="match status" value="1"/>
</dbReference>
<dbReference type="RefSeq" id="WP_063275934.1">
    <property type="nucleotide sequence ID" value="NZ_LQMT02000022.1"/>
</dbReference>
<dbReference type="Pfam" id="PF05685">
    <property type="entry name" value="Uma2"/>
    <property type="match status" value="1"/>
</dbReference>
<dbReference type="Gene3D" id="3.90.1570.10">
    <property type="entry name" value="tt1808, chain A"/>
    <property type="match status" value="1"/>
</dbReference>
<dbReference type="PANTHER" id="PTHR34107">
    <property type="entry name" value="SLL0198 PROTEIN-RELATED"/>
    <property type="match status" value="1"/>
</dbReference>
<dbReference type="InterPro" id="IPR008538">
    <property type="entry name" value="Uma2"/>
</dbReference>
<sequence length="191" mass="21454">MSVVQWPHRLLTLDDWAALPEDPEHRAEVVEGVLVVAPRPMSFHQLAVTRLGYLLNEQLPEALMALSEAEFIVSELPLTIRVPDVLVAATELVERNPARYAAQDVRLVIEVLSEGTVRTDRVTKFSEYAEVGIGHYWIVDLEEPASMTTYRLIDGEYENFGEHIGKVSFDFDGTPLTLDLDALTTRHAQCP</sequence>
<name>A0A1W2LR52_9PSEU</name>
<protein>
    <recommendedName>
        <fullName evidence="1">Putative restriction endonuclease domain-containing protein</fullName>
    </recommendedName>
</protein>
<comment type="caution">
    <text evidence="2">The sequence shown here is derived from an EMBL/GenBank/DDBJ whole genome shotgun (WGS) entry which is preliminary data.</text>
</comment>
<organism evidence="2 3">
    <name type="scientific">Amycolatopsis keratiniphila subsp. keratiniphila</name>
    <dbReference type="NCBI Taxonomy" id="227715"/>
    <lineage>
        <taxon>Bacteria</taxon>
        <taxon>Bacillati</taxon>
        <taxon>Actinomycetota</taxon>
        <taxon>Actinomycetes</taxon>
        <taxon>Pseudonocardiales</taxon>
        <taxon>Pseudonocardiaceae</taxon>
        <taxon>Amycolatopsis</taxon>
        <taxon>Amycolatopsis japonica group</taxon>
    </lineage>
</organism>
<dbReference type="AlphaFoldDB" id="A0A1W2LR52"/>
<dbReference type="InterPro" id="IPR011335">
    <property type="entry name" value="Restrct_endonuc-II-like"/>
</dbReference>
<dbReference type="InterPro" id="IPR012296">
    <property type="entry name" value="Nuclease_put_TT1808"/>
</dbReference>
<dbReference type="OrthoDB" id="9799703at2"/>
<gene>
    <name evidence="2" type="ORF">AVR91_0222940</name>
</gene>
<reference evidence="2 3" key="1">
    <citation type="submission" date="2016-12" db="EMBL/GenBank/DDBJ databases">
        <title>Amycolatopsis keratiniphila subsp. keratiniphila genome sequencing and assembly.</title>
        <authorList>
            <person name="Mayilraj S."/>
            <person name="Kaur N."/>
        </authorList>
    </citation>
    <scope>NUCLEOTIDE SEQUENCE [LARGE SCALE GENOMIC DNA]</scope>
    <source>
        <strain evidence="2 3">DSM 44409</strain>
    </source>
</reference>
<dbReference type="PANTHER" id="PTHR34107:SF4">
    <property type="entry name" value="SLL1222 PROTEIN"/>
    <property type="match status" value="1"/>
</dbReference>
<dbReference type="Proteomes" id="UP000076660">
    <property type="component" value="Unassembled WGS sequence"/>
</dbReference>
<dbReference type="CDD" id="cd06260">
    <property type="entry name" value="DUF820-like"/>
    <property type="match status" value="1"/>
</dbReference>
<evidence type="ECO:0000259" key="1">
    <source>
        <dbReference type="Pfam" id="PF05685"/>
    </source>
</evidence>
<proteinExistence type="predicted"/>